<proteinExistence type="inferred from homology"/>
<evidence type="ECO:0000256" key="4">
    <source>
        <dbReference type="HAMAP-Rule" id="MF_00270"/>
    </source>
</evidence>
<name>A0A1F5EKY8_9BACT</name>
<dbReference type="Pfam" id="PF01084">
    <property type="entry name" value="Ribosomal_S18"/>
    <property type="match status" value="1"/>
</dbReference>
<keyword evidence="4" id="KW-0699">rRNA-binding</keyword>
<evidence type="ECO:0000256" key="3">
    <source>
        <dbReference type="ARBA" id="ARBA00023274"/>
    </source>
</evidence>
<comment type="caution">
    <text evidence="6">The sequence shown here is derived from an EMBL/GenBank/DDBJ whole genome shotgun (WGS) entry which is preliminary data.</text>
</comment>
<dbReference type="NCBIfam" id="TIGR00165">
    <property type="entry name" value="S18"/>
    <property type="match status" value="1"/>
</dbReference>
<evidence type="ECO:0000256" key="2">
    <source>
        <dbReference type="ARBA" id="ARBA00022980"/>
    </source>
</evidence>
<dbReference type="SUPFAM" id="SSF46911">
    <property type="entry name" value="Ribosomal protein S18"/>
    <property type="match status" value="1"/>
</dbReference>
<evidence type="ECO:0000256" key="1">
    <source>
        <dbReference type="ARBA" id="ARBA00005589"/>
    </source>
</evidence>
<evidence type="ECO:0000313" key="7">
    <source>
        <dbReference type="Proteomes" id="UP000176451"/>
    </source>
</evidence>
<keyword evidence="4" id="KW-0694">RNA-binding</keyword>
<evidence type="ECO:0000313" key="6">
    <source>
        <dbReference type="EMBL" id="OGD67894.1"/>
    </source>
</evidence>
<dbReference type="PRINTS" id="PR00974">
    <property type="entry name" value="RIBOSOMALS18"/>
</dbReference>
<dbReference type="GO" id="GO:0070181">
    <property type="term" value="F:small ribosomal subunit rRNA binding"/>
    <property type="evidence" value="ECO:0007669"/>
    <property type="project" value="TreeGrafter"/>
</dbReference>
<dbReference type="STRING" id="1797469.A3F08_03245"/>
<dbReference type="EMBL" id="MEZV01000004">
    <property type="protein sequence ID" value="OGD67894.1"/>
    <property type="molecule type" value="Genomic_DNA"/>
</dbReference>
<reference evidence="6 7" key="1">
    <citation type="journal article" date="2016" name="Nat. Commun.">
        <title>Thousands of microbial genomes shed light on interconnected biogeochemical processes in an aquifer system.</title>
        <authorList>
            <person name="Anantharaman K."/>
            <person name="Brown C.T."/>
            <person name="Hug L.A."/>
            <person name="Sharon I."/>
            <person name="Castelle C.J."/>
            <person name="Probst A.J."/>
            <person name="Thomas B.C."/>
            <person name="Singh A."/>
            <person name="Wilkins M.J."/>
            <person name="Karaoz U."/>
            <person name="Brodie E.L."/>
            <person name="Williams K.H."/>
            <person name="Hubbard S.S."/>
            <person name="Banfield J.F."/>
        </authorList>
    </citation>
    <scope>NUCLEOTIDE SEQUENCE [LARGE SCALE GENOMIC DNA]</scope>
</reference>
<dbReference type="Proteomes" id="UP000176451">
    <property type="component" value="Unassembled WGS sequence"/>
</dbReference>
<dbReference type="GO" id="GO:0006412">
    <property type="term" value="P:translation"/>
    <property type="evidence" value="ECO:0007669"/>
    <property type="project" value="UniProtKB-UniRule"/>
</dbReference>
<accession>A0A1F5EKY8</accession>
<comment type="function">
    <text evidence="4">Binds as a heterodimer with protein bS6 to the central domain of the 16S rRNA, where it helps stabilize the platform of the 30S subunit.</text>
</comment>
<gene>
    <name evidence="4" type="primary">rpsR</name>
    <name evidence="6" type="ORF">A3F08_03245</name>
</gene>
<dbReference type="PANTHER" id="PTHR13479:SF40">
    <property type="entry name" value="SMALL RIBOSOMAL SUBUNIT PROTEIN BS18M"/>
    <property type="match status" value="1"/>
</dbReference>
<dbReference type="GO" id="GO:0022627">
    <property type="term" value="C:cytosolic small ribosomal subunit"/>
    <property type="evidence" value="ECO:0007669"/>
    <property type="project" value="TreeGrafter"/>
</dbReference>
<comment type="subunit">
    <text evidence="4">Part of the 30S ribosomal subunit. Forms a tight heterodimer with protein bS6.</text>
</comment>
<dbReference type="HAMAP" id="MF_00270">
    <property type="entry name" value="Ribosomal_bS18"/>
    <property type="match status" value="1"/>
</dbReference>
<dbReference type="InterPro" id="IPR036870">
    <property type="entry name" value="Ribosomal_bS18_sf"/>
</dbReference>
<keyword evidence="2 4" id="KW-0689">Ribosomal protein</keyword>
<sequence>MYSSNYGRRKFCYFCRKKVEEIDYKDTQGLRRHLGIWLKIRPAKDTGTCAKHQRKVTEAIKRARFMALLAYSTR</sequence>
<protein>
    <recommendedName>
        <fullName evidence="4">Small ribosomal subunit protein bS18</fullName>
    </recommendedName>
</protein>
<keyword evidence="3 4" id="KW-0687">Ribonucleoprotein</keyword>
<dbReference type="Gene3D" id="4.10.640.10">
    <property type="entry name" value="Ribosomal protein S18"/>
    <property type="match status" value="1"/>
</dbReference>
<comment type="similarity">
    <text evidence="1 4 5">Belongs to the bacterial ribosomal protein bS18 family.</text>
</comment>
<dbReference type="InterPro" id="IPR001648">
    <property type="entry name" value="Ribosomal_bS18"/>
</dbReference>
<organism evidence="6 7">
    <name type="scientific">Candidatus Berkelbacteria bacterium RIFCSPHIGHO2_12_FULL_36_9</name>
    <dbReference type="NCBI Taxonomy" id="1797469"/>
    <lineage>
        <taxon>Bacteria</taxon>
        <taxon>Candidatus Berkelbacteria</taxon>
    </lineage>
</organism>
<dbReference type="GO" id="GO:0003735">
    <property type="term" value="F:structural constituent of ribosome"/>
    <property type="evidence" value="ECO:0007669"/>
    <property type="project" value="InterPro"/>
</dbReference>
<dbReference type="PANTHER" id="PTHR13479">
    <property type="entry name" value="30S RIBOSOMAL PROTEIN S18"/>
    <property type="match status" value="1"/>
</dbReference>
<evidence type="ECO:0000256" key="5">
    <source>
        <dbReference type="RuleBase" id="RU003910"/>
    </source>
</evidence>
<dbReference type="AlphaFoldDB" id="A0A1F5EKY8"/>